<comment type="caution">
    <text evidence="2">The sequence shown here is derived from an EMBL/GenBank/DDBJ whole genome shotgun (WGS) entry which is preliminary data.</text>
</comment>
<accession>A0A392RKR6</accession>
<keyword evidence="3" id="KW-1185">Reference proteome</keyword>
<feature type="region of interest" description="Disordered" evidence="1">
    <location>
        <begin position="1"/>
        <end position="30"/>
    </location>
</feature>
<feature type="compositionally biased region" description="Pro residues" evidence="1">
    <location>
        <begin position="7"/>
        <end position="24"/>
    </location>
</feature>
<dbReference type="AlphaFoldDB" id="A0A392RKR6"/>
<organism evidence="2 3">
    <name type="scientific">Trifolium medium</name>
    <dbReference type="NCBI Taxonomy" id="97028"/>
    <lineage>
        <taxon>Eukaryota</taxon>
        <taxon>Viridiplantae</taxon>
        <taxon>Streptophyta</taxon>
        <taxon>Embryophyta</taxon>
        <taxon>Tracheophyta</taxon>
        <taxon>Spermatophyta</taxon>
        <taxon>Magnoliopsida</taxon>
        <taxon>eudicotyledons</taxon>
        <taxon>Gunneridae</taxon>
        <taxon>Pentapetalae</taxon>
        <taxon>rosids</taxon>
        <taxon>fabids</taxon>
        <taxon>Fabales</taxon>
        <taxon>Fabaceae</taxon>
        <taxon>Papilionoideae</taxon>
        <taxon>50 kb inversion clade</taxon>
        <taxon>NPAAA clade</taxon>
        <taxon>Hologalegina</taxon>
        <taxon>IRL clade</taxon>
        <taxon>Trifolieae</taxon>
        <taxon>Trifolium</taxon>
    </lineage>
</organism>
<dbReference type="EMBL" id="LXQA010230504">
    <property type="protein sequence ID" value="MCI36106.1"/>
    <property type="molecule type" value="Genomic_DNA"/>
</dbReference>
<evidence type="ECO:0000256" key="1">
    <source>
        <dbReference type="SAM" id="MobiDB-lite"/>
    </source>
</evidence>
<reference evidence="2 3" key="1">
    <citation type="journal article" date="2018" name="Front. Plant Sci.">
        <title>Red Clover (Trifolium pratense) and Zigzag Clover (T. medium) - A Picture of Genomic Similarities and Differences.</title>
        <authorList>
            <person name="Dluhosova J."/>
            <person name="Istvanek J."/>
            <person name="Nedelnik J."/>
            <person name="Repkova J."/>
        </authorList>
    </citation>
    <scope>NUCLEOTIDE SEQUENCE [LARGE SCALE GENOMIC DNA]</scope>
    <source>
        <strain evidence="3">cv. 10/8</strain>
        <tissue evidence="2">Leaf</tissue>
    </source>
</reference>
<name>A0A392RKR6_9FABA</name>
<proteinExistence type="predicted"/>
<sequence>MADENPSPQPPINVTPLRLHPPPSNDSSSSTNLITFQLKILRCKLSLIPLLLLLSRILSIVLGSSKINGCYHGFNPRSLALRRFFSFS</sequence>
<evidence type="ECO:0000313" key="3">
    <source>
        <dbReference type="Proteomes" id="UP000265520"/>
    </source>
</evidence>
<dbReference type="Proteomes" id="UP000265520">
    <property type="component" value="Unassembled WGS sequence"/>
</dbReference>
<feature type="non-terminal residue" evidence="2">
    <location>
        <position position="88"/>
    </location>
</feature>
<evidence type="ECO:0000313" key="2">
    <source>
        <dbReference type="EMBL" id="MCI36106.1"/>
    </source>
</evidence>
<protein>
    <submittedName>
        <fullName evidence="2">Uncharacterized protein</fullName>
    </submittedName>
</protein>